<reference evidence="2 3" key="1">
    <citation type="submission" date="2017-04" db="EMBL/GenBank/DDBJ databases">
        <authorList>
            <person name="Afonso C.L."/>
            <person name="Miller P.J."/>
            <person name="Scott M.A."/>
            <person name="Spackman E."/>
            <person name="Goraichik I."/>
            <person name="Dimitrov K.M."/>
            <person name="Suarez D.L."/>
            <person name="Swayne D.E."/>
        </authorList>
    </citation>
    <scope>NUCLEOTIDE SEQUENCE [LARGE SCALE GENOMIC DNA]</scope>
    <source>
        <strain evidence="2 3">DSM 43828</strain>
    </source>
</reference>
<gene>
    <name evidence="2" type="ORF">SAMN05661093_03163</name>
</gene>
<evidence type="ECO:0000256" key="1">
    <source>
        <dbReference type="SAM" id="MobiDB-lite"/>
    </source>
</evidence>
<keyword evidence="3" id="KW-1185">Reference proteome</keyword>
<accession>A0A1W2DET5</accession>
<proteinExistence type="predicted"/>
<feature type="compositionally biased region" description="Polar residues" evidence="1">
    <location>
        <begin position="25"/>
        <end position="35"/>
    </location>
</feature>
<protein>
    <submittedName>
        <fullName evidence="2">Uncharacterized protein</fullName>
    </submittedName>
</protein>
<dbReference type="AlphaFoldDB" id="A0A1W2DET5"/>
<evidence type="ECO:0000313" key="3">
    <source>
        <dbReference type="Proteomes" id="UP000192674"/>
    </source>
</evidence>
<organism evidence="2 3">
    <name type="scientific">Kibdelosporangium aridum</name>
    <dbReference type="NCBI Taxonomy" id="2030"/>
    <lineage>
        <taxon>Bacteria</taxon>
        <taxon>Bacillati</taxon>
        <taxon>Actinomycetota</taxon>
        <taxon>Actinomycetes</taxon>
        <taxon>Pseudonocardiales</taxon>
        <taxon>Pseudonocardiaceae</taxon>
        <taxon>Kibdelosporangium</taxon>
    </lineage>
</organism>
<dbReference type="Proteomes" id="UP000192674">
    <property type="component" value="Unassembled WGS sequence"/>
</dbReference>
<evidence type="ECO:0000313" key="2">
    <source>
        <dbReference type="EMBL" id="SMC95478.1"/>
    </source>
</evidence>
<dbReference type="EMBL" id="FWXV01000002">
    <property type="protein sequence ID" value="SMC95478.1"/>
    <property type="molecule type" value="Genomic_DNA"/>
</dbReference>
<sequence length="53" mass="5534">MIVAGLAMMVLALAALLMVVLTSTDPDQEPANNNEPVAPTRDGLHLAGQGYRS</sequence>
<feature type="region of interest" description="Disordered" evidence="1">
    <location>
        <begin position="25"/>
        <end position="53"/>
    </location>
</feature>
<name>A0A1W2DET5_KIBAR</name>